<dbReference type="EMBL" id="JAWXYG010000001">
    <property type="protein sequence ID" value="KAK4283831.1"/>
    <property type="molecule type" value="Genomic_DNA"/>
</dbReference>
<accession>A0AAE1N8A1</accession>
<keyword evidence="2" id="KW-1185">Reference proteome</keyword>
<protein>
    <submittedName>
        <fullName evidence="1">Uncharacterized protein</fullName>
    </submittedName>
</protein>
<comment type="caution">
    <text evidence="1">The sequence shown here is derived from an EMBL/GenBank/DDBJ whole genome shotgun (WGS) entry which is preliminary data.</text>
</comment>
<sequence>MVRFLIIIHLFQFEFEFSDLPLSAPFWHSNLPLSYGKTSHLNSHHQFCLCKHHSGIQVHGVYYAFSAHEYW</sequence>
<dbReference type="Proteomes" id="UP001293593">
    <property type="component" value="Unassembled WGS sequence"/>
</dbReference>
<name>A0AAE1N8A1_9FABA</name>
<dbReference type="AlphaFoldDB" id="A0AAE1N8A1"/>
<evidence type="ECO:0000313" key="2">
    <source>
        <dbReference type="Proteomes" id="UP001293593"/>
    </source>
</evidence>
<gene>
    <name evidence="1" type="ORF">QN277_000740</name>
</gene>
<organism evidence="1 2">
    <name type="scientific">Acacia crassicarpa</name>
    <name type="common">northern wattle</name>
    <dbReference type="NCBI Taxonomy" id="499986"/>
    <lineage>
        <taxon>Eukaryota</taxon>
        <taxon>Viridiplantae</taxon>
        <taxon>Streptophyta</taxon>
        <taxon>Embryophyta</taxon>
        <taxon>Tracheophyta</taxon>
        <taxon>Spermatophyta</taxon>
        <taxon>Magnoliopsida</taxon>
        <taxon>eudicotyledons</taxon>
        <taxon>Gunneridae</taxon>
        <taxon>Pentapetalae</taxon>
        <taxon>rosids</taxon>
        <taxon>fabids</taxon>
        <taxon>Fabales</taxon>
        <taxon>Fabaceae</taxon>
        <taxon>Caesalpinioideae</taxon>
        <taxon>mimosoid clade</taxon>
        <taxon>Acacieae</taxon>
        <taxon>Acacia</taxon>
    </lineage>
</organism>
<evidence type="ECO:0000313" key="1">
    <source>
        <dbReference type="EMBL" id="KAK4283831.1"/>
    </source>
</evidence>
<reference evidence="1" key="1">
    <citation type="submission" date="2023-10" db="EMBL/GenBank/DDBJ databases">
        <title>Chromosome-level genome of the transformable northern wattle, Acacia crassicarpa.</title>
        <authorList>
            <person name="Massaro I."/>
            <person name="Sinha N.R."/>
            <person name="Poethig S."/>
            <person name="Leichty A.R."/>
        </authorList>
    </citation>
    <scope>NUCLEOTIDE SEQUENCE</scope>
    <source>
        <strain evidence="1">Acra3RX</strain>
        <tissue evidence="1">Leaf</tissue>
    </source>
</reference>
<proteinExistence type="predicted"/>